<dbReference type="EMBL" id="SPUM01000129">
    <property type="protein sequence ID" value="TFW29161.1"/>
    <property type="molecule type" value="Genomic_DNA"/>
</dbReference>
<evidence type="ECO:0000256" key="8">
    <source>
        <dbReference type="ARBA" id="ARBA00023237"/>
    </source>
</evidence>
<evidence type="ECO:0000313" key="14">
    <source>
        <dbReference type="Proteomes" id="UP000297258"/>
    </source>
</evidence>
<keyword evidence="5 9" id="KW-0812">Transmembrane</keyword>
<comment type="subcellular location">
    <subcellularLocation>
        <location evidence="1 9">Cell outer membrane</location>
        <topology evidence="1 9">Multi-pass membrane protein</topology>
    </subcellularLocation>
</comment>
<evidence type="ECO:0000256" key="5">
    <source>
        <dbReference type="ARBA" id="ARBA00022692"/>
    </source>
</evidence>
<name>A0A4Y9SRD4_9BURK</name>
<dbReference type="InterPro" id="IPR039426">
    <property type="entry name" value="TonB-dep_rcpt-like"/>
</dbReference>
<evidence type="ECO:0000256" key="3">
    <source>
        <dbReference type="ARBA" id="ARBA00022448"/>
    </source>
</evidence>
<comment type="caution">
    <text evidence="13">The sequence shown here is derived from an EMBL/GenBank/DDBJ whole genome shotgun (WGS) entry which is preliminary data.</text>
</comment>
<dbReference type="PANTHER" id="PTHR40980:SF4">
    <property type="entry name" value="TONB-DEPENDENT RECEPTOR-LIKE BETA-BARREL DOMAIN-CONTAINING PROTEIN"/>
    <property type="match status" value="1"/>
</dbReference>
<sequence>MHQLLRSFPFPVHQAVPRRRAITVAAAWITMMALPAAPAWSSPQSASTGADSTASPPTPEVKIIGKAKPVQSLIDRKVYNVAADLNATTGSAADVLNTLPSVDVDADGKVSLRGDSKVVILVDGRPSAQLSGAGAGNGLQQFSANDIEKVEVLTNPPAEYRADGTGVINIVTKKARTLGTSGTLLASAGNGGRYVAGASGAHNTGTVKLSGGLGLRRDDRERIQVSNVALLAPGGGAASFSNTLAEEHTRRVIPSLKAGLDYRINDDQSLSADLNFRQRSGERRADQRYTSSLPDGSLTSSSDRRSDGREWSMSGSAGLGFKQKLSGPEETVDLLLQRTTDRERERYAYLNTATLPASGPRRDRLSLEHDFSSNSFNAAYRNELPEGRVLKLGFNVKRDNNSYANGGDHVDSLTEQIIVDPSLTNQFRYRQTVQALYASWEQTIGKWGVIAGTRTERTVAEGVLLTTGQRDTQRYAGIYPSLNLERMLNDASTLSLSLGRRLARPDPDDLNPYVDRKDIHNLRSGNPNLRPRETDALDIGYRVETDKNNYGVTAYLRQSRNGDTDVTTLLSPDVLLSTKVNWPKSRSGGMEFNVDAALIPALSGRLSGNLFYSEFVDSSLGMSGMKSTTGLNLKGSLDYRPTRGDTAQLSFSRAARRQTLQGEVSPVNLVNLGYKHQLTTDLSLVATVSDVFNGQRQRRTVSTPALMQQYERWQPGRIAFVGLTYLVGAPKKSKAASFEYDQ</sequence>
<dbReference type="Pfam" id="PF07715">
    <property type="entry name" value="Plug"/>
    <property type="match status" value="1"/>
</dbReference>
<feature type="compositionally biased region" description="Low complexity" evidence="10">
    <location>
        <begin position="290"/>
        <end position="301"/>
    </location>
</feature>
<feature type="domain" description="Outer membrane protein beta-barrel" evidence="12">
    <location>
        <begin position="332"/>
        <end position="725"/>
    </location>
</feature>
<dbReference type="AlphaFoldDB" id="A0A4Y9SRD4"/>
<evidence type="ECO:0000259" key="12">
    <source>
        <dbReference type="Pfam" id="PF14905"/>
    </source>
</evidence>
<proteinExistence type="inferred from homology"/>
<dbReference type="Pfam" id="PF14905">
    <property type="entry name" value="OMP_b-brl_3"/>
    <property type="match status" value="1"/>
</dbReference>
<evidence type="ECO:0000256" key="10">
    <source>
        <dbReference type="SAM" id="MobiDB-lite"/>
    </source>
</evidence>
<dbReference type="Gene3D" id="2.170.130.10">
    <property type="entry name" value="TonB-dependent receptor, plug domain"/>
    <property type="match status" value="1"/>
</dbReference>
<keyword evidence="6 9" id="KW-0472">Membrane</keyword>
<dbReference type="OrthoDB" id="910296at2"/>
<keyword evidence="4 9" id="KW-1134">Transmembrane beta strand</keyword>
<dbReference type="SUPFAM" id="SSF56935">
    <property type="entry name" value="Porins"/>
    <property type="match status" value="1"/>
</dbReference>
<evidence type="ECO:0000256" key="2">
    <source>
        <dbReference type="ARBA" id="ARBA00009810"/>
    </source>
</evidence>
<dbReference type="GO" id="GO:0009279">
    <property type="term" value="C:cell outer membrane"/>
    <property type="evidence" value="ECO:0007669"/>
    <property type="project" value="UniProtKB-SubCell"/>
</dbReference>
<keyword evidence="8 9" id="KW-0998">Cell outer membrane</keyword>
<dbReference type="PROSITE" id="PS52016">
    <property type="entry name" value="TONB_DEPENDENT_REC_3"/>
    <property type="match status" value="1"/>
</dbReference>
<keyword evidence="7 13" id="KW-0675">Receptor</keyword>
<dbReference type="Gene3D" id="2.40.170.20">
    <property type="entry name" value="TonB-dependent receptor, beta-barrel domain"/>
    <property type="match status" value="1"/>
</dbReference>
<dbReference type="InterPro" id="IPR036942">
    <property type="entry name" value="Beta-barrel_TonB_sf"/>
</dbReference>
<gene>
    <name evidence="13" type="ORF">E4O92_19405</name>
</gene>
<evidence type="ECO:0000256" key="7">
    <source>
        <dbReference type="ARBA" id="ARBA00023170"/>
    </source>
</evidence>
<evidence type="ECO:0000256" key="4">
    <source>
        <dbReference type="ARBA" id="ARBA00022452"/>
    </source>
</evidence>
<reference evidence="13 14" key="1">
    <citation type="submission" date="2019-03" db="EMBL/GenBank/DDBJ databases">
        <title>Draft genome of Massilia hortus sp. nov., a novel bacterial species of the Oxalobacteraceae family.</title>
        <authorList>
            <person name="Peta V."/>
            <person name="Raths R."/>
            <person name="Bucking H."/>
        </authorList>
    </citation>
    <scope>NUCLEOTIDE SEQUENCE [LARGE SCALE GENOMIC DNA]</scope>
    <source>
        <strain evidence="13 14">ONC3</strain>
    </source>
</reference>
<evidence type="ECO:0000313" key="13">
    <source>
        <dbReference type="EMBL" id="TFW29161.1"/>
    </source>
</evidence>
<comment type="similarity">
    <text evidence="2 9">Belongs to the TonB-dependent receptor family.</text>
</comment>
<evidence type="ECO:0000256" key="9">
    <source>
        <dbReference type="PROSITE-ProRule" id="PRU01360"/>
    </source>
</evidence>
<feature type="region of interest" description="Disordered" evidence="10">
    <location>
        <begin position="276"/>
        <end position="324"/>
    </location>
</feature>
<evidence type="ECO:0000256" key="1">
    <source>
        <dbReference type="ARBA" id="ARBA00004571"/>
    </source>
</evidence>
<evidence type="ECO:0000259" key="11">
    <source>
        <dbReference type="Pfam" id="PF07715"/>
    </source>
</evidence>
<dbReference type="InterPro" id="IPR041700">
    <property type="entry name" value="OMP_b-brl_3"/>
</dbReference>
<protein>
    <submittedName>
        <fullName evidence="13">TonB-dependent receptor</fullName>
    </submittedName>
</protein>
<organism evidence="13 14">
    <name type="scientific">Massilia horti</name>
    <dbReference type="NCBI Taxonomy" id="2562153"/>
    <lineage>
        <taxon>Bacteria</taxon>
        <taxon>Pseudomonadati</taxon>
        <taxon>Pseudomonadota</taxon>
        <taxon>Betaproteobacteria</taxon>
        <taxon>Burkholderiales</taxon>
        <taxon>Oxalobacteraceae</taxon>
        <taxon>Telluria group</taxon>
        <taxon>Massilia</taxon>
    </lineage>
</organism>
<dbReference type="InterPro" id="IPR012910">
    <property type="entry name" value="Plug_dom"/>
</dbReference>
<feature type="domain" description="TonB-dependent receptor plug" evidence="11">
    <location>
        <begin position="88"/>
        <end position="166"/>
    </location>
</feature>
<keyword evidence="14" id="KW-1185">Reference proteome</keyword>
<evidence type="ECO:0000256" key="6">
    <source>
        <dbReference type="ARBA" id="ARBA00023136"/>
    </source>
</evidence>
<accession>A0A4Y9SRD4</accession>
<dbReference type="InterPro" id="IPR037066">
    <property type="entry name" value="Plug_dom_sf"/>
</dbReference>
<keyword evidence="3 9" id="KW-0813">Transport</keyword>
<dbReference type="Proteomes" id="UP000297258">
    <property type="component" value="Unassembled WGS sequence"/>
</dbReference>
<feature type="region of interest" description="Disordered" evidence="10">
    <location>
        <begin position="40"/>
        <end position="61"/>
    </location>
</feature>
<dbReference type="PANTHER" id="PTHR40980">
    <property type="entry name" value="PLUG DOMAIN-CONTAINING PROTEIN"/>
    <property type="match status" value="1"/>
</dbReference>